<gene>
    <name evidence="1" type="ORF">G4B88_025348</name>
</gene>
<dbReference type="AlphaFoldDB" id="A0A7J6HUA4"/>
<organism evidence="1 2">
    <name type="scientific">Cannabis sativa</name>
    <name type="common">Hemp</name>
    <name type="synonym">Marijuana</name>
    <dbReference type="NCBI Taxonomy" id="3483"/>
    <lineage>
        <taxon>Eukaryota</taxon>
        <taxon>Viridiplantae</taxon>
        <taxon>Streptophyta</taxon>
        <taxon>Embryophyta</taxon>
        <taxon>Tracheophyta</taxon>
        <taxon>Spermatophyta</taxon>
        <taxon>Magnoliopsida</taxon>
        <taxon>eudicotyledons</taxon>
        <taxon>Gunneridae</taxon>
        <taxon>Pentapetalae</taxon>
        <taxon>rosids</taxon>
        <taxon>fabids</taxon>
        <taxon>Rosales</taxon>
        <taxon>Cannabaceae</taxon>
        <taxon>Cannabis</taxon>
    </lineage>
</organism>
<evidence type="ECO:0000313" key="1">
    <source>
        <dbReference type="EMBL" id="KAF4398369.1"/>
    </source>
</evidence>
<sequence>MRQWMISPFQLNCNGNLSVSRAYLSNKMAFLTALTDGFNSTEKSPLHAFPAGTFPEVGLAFGFGTMMRKYGLVADYAAGARVVDGNRIKLVYITLTVTVFNFEKSEQSRKLHVWLKVWFHCLFLRKADEILGLNVWECSEMSWTESILYFSRNPKESSLEILVNRELLLRLIRLYQRTNIRKCNGRCFEMVFRRRETNLDYGTIWGERWKRFKNLKVFFYTKEGIGMTQYTVLCHMER</sequence>
<evidence type="ECO:0000313" key="2">
    <source>
        <dbReference type="Proteomes" id="UP000583929"/>
    </source>
</evidence>
<reference evidence="1 2" key="1">
    <citation type="journal article" date="2020" name="bioRxiv">
        <title>Sequence and annotation of 42 cannabis genomes reveals extensive copy number variation in cannabinoid synthesis and pathogen resistance genes.</title>
        <authorList>
            <person name="Mckernan K.J."/>
            <person name="Helbert Y."/>
            <person name="Kane L.T."/>
            <person name="Ebling H."/>
            <person name="Zhang L."/>
            <person name="Liu B."/>
            <person name="Eaton Z."/>
            <person name="Mclaughlin S."/>
            <person name="Kingan S."/>
            <person name="Baybayan P."/>
            <person name="Concepcion G."/>
            <person name="Jordan M."/>
            <person name="Riva A."/>
            <person name="Barbazuk W."/>
            <person name="Harkins T."/>
        </authorList>
    </citation>
    <scope>NUCLEOTIDE SEQUENCE [LARGE SCALE GENOMIC DNA]</scope>
    <source>
        <strain evidence="2">cv. Jamaican Lion 4</strain>
        <tissue evidence="1">Leaf</tissue>
    </source>
</reference>
<dbReference type="Gene3D" id="3.30.465.10">
    <property type="match status" value="1"/>
</dbReference>
<proteinExistence type="predicted"/>
<comment type="caution">
    <text evidence="1">The sequence shown here is derived from an EMBL/GenBank/DDBJ whole genome shotgun (WGS) entry which is preliminary data.</text>
</comment>
<name>A0A7J6HUA4_CANSA</name>
<dbReference type="PANTHER" id="PTHR32448">
    <property type="entry name" value="OS08G0158400 PROTEIN"/>
    <property type="match status" value="1"/>
</dbReference>
<keyword evidence="2" id="KW-1185">Reference proteome</keyword>
<accession>A0A7J6HUA4</accession>
<protein>
    <submittedName>
        <fullName evidence="1">Uncharacterized protein</fullName>
    </submittedName>
</protein>
<dbReference type="EMBL" id="JAATIQ010000026">
    <property type="protein sequence ID" value="KAF4398369.1"/>
    <property type="molecule type" value="Genomic_DNA"/>
</dbReference>
<dbReference type="Proteomes" id="UP000583929">
    <property type="component" value="Unassembled WGS sequence"/>
</dbReference>
<dbReference type="InterPro" id="IPR016169">
    <property type="entry name" value="FAD-bd_PCMH_sub2"/>
</dbReference>